<feature type="region of interest" description="Disordered" evidence="5">
    <location>
        <begin position="570"/>
        <end position="604"/>
    </location>
</feature>
<proteinExistence type="predicted"/>
<comment type="subcellular location">
    <subcellularLocation>
        <location evidence="1">Membrane</location>
        <topology evidence="1">Multi-pass membrane protein</topology>
    </subcellularLocation>
</comment>
<evidence type="ECO:0000256" key="6">
    <source>
        <dbReference type="SAM" id="Phobius"/>
    </source>
</evidence>
<feature type="compositionally biased region" description="Basic and acidic residues" evidence="5">
    <location>
        <begin position="594"/>
        <end position="604"/>
    </location>
</feature>
<name>A0ABM0ZUW8_APLCA</name>
<gene>
    <name evidence="9" type="primary">LOC101851927</name>
</gene>
<evidence type="ECO:0000256" key="3">
    <source>
        <dbReference type="ARBA" id="ARBA00022989"/>
    </source>
</evidence>
<feature type="transmembrane region" description="Helical" evidence="6">
    <location>
        <begin position="231"/>
        <end position="253"/>
    </location>
</feature>
<evidence type="ECO:0000313" key="8">
    <source>
        <dbReference type="Proteomes" id="UP000694888"/>
    </source>
</evidence>
<accession>A0ABM0ZUW8</accession>
<dbReference type="InterPro" id="IPR020846">
    <property type="entry name" value="MFS_dom"/>
</dbReference>
<keyword evidence="8" id="KW-1185">Reference proteome</keyword>
<evidence type="ECO:0000256" key="5">
    <source>
        <dbReference type="SAM" id="MobiDB-lite"/>
    </source>
</evidence>
<dbReference type="GeneID" id="101851927"/>
<feature type="transmembrane region" description="Helical" evidence="6">
    <location>
        <begin position="197"/>
        <end position="219"/>
    </location>
</feature>
<evidence type="ECO:0000259" key="7">
    <source>
        <dbReference type="PROSITE" id="PS50850"/>
    </source>
</evidence>
<dbReference type="PROSITE" id="PS50850">
    <property type="entry name" value="MFS"/>
    <property type="match status" value="1"/>
</dbReference>
<feature type="transmembrane region" description="Helical" evidence="6">
    <location>
        <begin position="259"/>
        <end position="277"/>
    </location>
</feature>
<dbReference type="Gene3D" id="1.20.1250.20">
    <property type="entry name" value="MFS general substrate transporter like domains"/>
    <property type="match status" value="1"/>
</dbReference>
<protein>
    <submittedName>
        <fullName evidence="9">Organic cation transporter protein</fullName>
    </submittedName>
</protein>
<organism evidence="8 9">
    <name type="scientific">Aplysia californica</name>
    <name type="common">California sea hare</name>
    <dbReference type="NCBI Taxonomy" id="6500"/>
    <lineage>
        <taxon>Eukaryota</taxon>
        <taxon>Metazoa</taxon>
        <taxon>Spiralia</taxon>
        <taxon>Lophotrochozoa</taxon>
        <taxon>Mollusca</taxon>
        <taxon>Gastropoda</taxon>
        <taxon>Heterobranchia</taxon>
        <taxon>Euthyneura</taxon>
        <taxon>Tectipleura</taxon>
        <taxon>Aplysiida</taxon>
        <taxon>Aplysioidea</taxon>
        <taxon>Aplysiidae</taxon>
        <taxon>Aplysia</taxon>
    </lineage>
</organism>
<keyword evidence="3 6" id="KW-1133">Transmembrane helix</keyword>
<dbReference type="Proteomes" id="UP000694888">
    <property type="component" value="Unplaced"/>
</dbReference>
<dbReference type="PANTHER" id="PTHR24064">
    <property type="entry name" value="SOLUTE CARRIER FAMILY 22 MEMBER"/>
    <property type="match status" value="1"/>
</dbReference>
<dbReference type="InterPro" id="IPR036259">
    <property type="entry name" value="MFS_trans_sf"/>
</dbReference>
<feature type="transmembrane region" description="Helical" evidence="6">
    <location>
        <begin position="465"/>
        <end position="489"/>
    </location>
</feature>
<feature type="transmembrane region" description="Helical" evidence="6">
    <location>
        <begin position="439"/>
        <end position="459"/>
    </location>
</feature>
<feature type="transmembrane region" description="Helical" evidence="6">
    <location>
        <begin position="407"/>
        <end position="427"/>
    </location>
</feature>
<dbReference type="RefSeq" id="XP_012934953.1">
    <property type="nucleotide sequence ID" value="XM_013079499.2"/>
</dbReference>
<dbReference type="InterPro" id="IPR005828">
    <property type="entry name" value="MFS_sugar_transport-like"/>
</dbReference>
<keyword evidence="2 6" id="KW-0812">Transmembrane</keyword>
<dbReference type="SUPFAM" id="SSF103473">
    <property type="entry name" value="MFS general substrate transporter"/>
    <property type="match status" value="1"/>
</dbReference>
<feature type="domain" description="Major facilitator superfamily (MFS) profile" evidence="7">
    <location>
        <begin position="87"/>
        <end position="558"/>
    </location>
</feature>
<sequence length="604" mass="68088">MTKFDDVLEQVGAFGRYQACLLVMFIGVVLPTSYNTFLPLFVLTAPKHRCALDGYPNDTYAVQSDFHAQHINQSIPLEEDGQEMVTSSCFIYRAELSLSLNTTYLGSHGKEKVKCDRWVYDKSQFQRSIIEELDLVCDKKEYRTHANMAMMLGKLASAILQGILSDTYGRRFTLLLFLVVVVASTFANAFISDVTTLIGFRFFSGLSTTSCYMNVYIIVLEFLGPRYRQRFNITAAVLWISGGYVLTVIAYFIRDFQTLTLILAGPTVLLLSYFFLVPESPRWLVSRGRYEEARVILQKVAKMNRKTFPTVLYEKMVEEEKMRTQEIEERKKDESRVVVEFGNEQQTSESIEPSRPNSASRQENLFSLFRHKSLVIRYLIVLWNWCANSMTYYGILFNTQNLSGSIYVNFSLTNAVDVVGNLGSYYFVDKAGRKKTYIFFYFVASFACLSAIFPSVYGTKEESDLSILILSMVGRAGVSITFNVMYLYVAEMFPTTMRNSVLGTSSMSSRIGSTSAPYIADLGVMLGGPMKSALPLMVFGGAGLLATFTAFFLPETKGQKLPNNVQDALDVGRSQKKQRSDVVAVPPQSTDMEMCERSEKSAHP</sequence>
<feature type="transmembrane region" description="Helical" evidence="6">
    <location>
        <begin position="532"/>
        <end position="553"/>
    </location>
</feature>
<evidence type="ECO:0000313" key="9">
    <source>
        <dbReference type="RefSeq" id="XP_012934953.1"/>
    </source>
</evidence>
<feature type="transmembrane region" description="Helical" evidence="6">
    <location>
        <begin position="21"/>
        <end position="43"/>
    </location>
</feature>
<evidence type="ECO:0000256" key="1">
    <source>
        <dbReference type="ARBA" id="ARBA00004141"/>
    </source>
</evidence>
<evidence type="ECO:0000256" key="2">
    <source>
        <dbReference type="ARBA" id="ARBA00022692"/>
    </source>
</evidence>
<feature type="transmembrane region" description="Helical" evidence="6">
    <location>
        <begin position="172"/>
        <end position="191"/>
    </location>
</feature>
<evidence type="ECO:0000256" key="4">
    <source>
        <dbReference type="ARBA" id="ARBA00023136"/>
    </source>
</evidence>
<feature type="transmembrane region" description="Helical" evidence="6">
    <location>
        <begin position="375"/>
        <end position="395"/>
    </location>
</feature>
<keyword evidence="4 6" id="KW-0472">Membrane</keyword>
<reference evidence="9" key="1">
    <citation type="submission" date="2025-08" db="UniProtKB">
        <authorList>
            <consortium name="RefSeq"/>
        </authorList>
    </citation>
    <scope>IDENTIFICATION</scope>
</reference>
<dbReference type="Pfam" id="PF00083">
    <property type="entry name" value="Sugar_tr"/>
    <property type="match status" value="1"/>
</dbReference>